<reference evidence="3" key="2">
    <citation type="submission" date="2021-04" db="EMBL/GenBank/DDBJ databases">
        <authorList>
            <person name="Gilroy R."/>
        </authorList>
    </citation>
    <scope>NUCLEOTIDE SEQUENCE</scope>
    <source>
        <strain evidence="3">CHK178-16964</strain>
    </source>
</reference>
<proteinExistence type="predicted"/>
<evidence type="ECO:0000313" key="4">
    <source>
        <dbReference type="Proteomes" id="UP000823900"/>
    </source>
</evidence>
<gene>
    <name evidence="3" type="ORF">IAA07_13425</name>
</gene>
<feature type="chain" id="PRO_5039480938" evidence="2">
    <location>
        <begin position="27"/>
        <end position="387"/>
    </location>
</feature>
<keyword evidence="1" id="KW-0812">Transmembrane</keyword>
<dbReference type="EMBL" id="DWZA01000109">
    <property type="protein sequence ID" value="HJA72551.1"/>
    <property type="molecule type" value="Genomic_DNA"/>
</dbReference>
<dbReference type="AlphaFoldDB" id="A0A9D2KQZ2"/>
<reference evidence="3" key="1">
    <citation type="journal article" date="2021" name="PeerJ">
        <title>Extensive microbial diversity within the chicken gut microbiome revealed by metagenomics and culture.</title>
        <authorList>
            <person name="Gilroy R."/>
            <person name="Ravi A."/>
            <person name="Getino M."/>
            <person name="Pursley I."/>
            <person name="Horton D.L."/>
            <person name="Alikhan N.F."/>
            <person name="Baker D."/>
            <person name="Gharbi K."/>
            <person name="Hall N."/>
            <person name="Watson M."/>
            <person name="Adriaenssens E.M."/>
            <person name="Foster-Nyarko E."/>
            <person name="Jarju S."/>
            <person name="Secka A."/>
            <person name="Antonio M."/>
            <person name="Oren A."/>
            <person name="Chaudhuri R.R."/>
            <person name="La Ragione R."/>
            <person name="Hildebrand F."/>
            <person name="Pallen M.J."/>
        </authorList>
    </citation>
    <scope>NUCLEOTIDE SEQUENCE</scope>
    <source>
        <strain evidence="3">CHK178-16964</strain>
    </source>
</reference>
<keyword evidence="1" id="KW-0472">Membrane</keyword>
<organism evidence="3 4">
    <name type="scientific">Candidatus Lachnoclostridium stercoravium</name>
    <dbReference type="NCBI Taxonomy" id="2838633"/>
    <lineage>
        <taxon>Bacteria</taxon>
        <taxon>Bacillati</taxon>
        <taxon>Bacillota</taxon>
        <taxon>Clostridia</taxon>
        <taxon>Lachnospirales</taxon>
        <taxon>Lachnospiraceae</taxon>
    </lineage>
</organism>
<feature type="transmembrane region" description="Helical" evidence="1">
    <location>
        <begin position="165"/>
        <end position="187"/>
    </location>
</feature>
<keyword evidence="2" id="KW-0732">Signal</keyword>
<feature type="transmembrane region" description="Helical" evidence="1">
    <location>
        <begin position="233"/>
        <end position="255"/>
    </location>
</feature>
<dbReference type="Proteomes" id="UP000823900">
    <property type="component" value="Unassembled WGS sequence"/>
</dbReference>
<evidence type="ECO:0000256" key="2">
    <source>
        <dbReference type="SAM" id="SignalP"/>
    </source>
</evidence>
<feature type="transmembrane region" description="Helical" evidence="1">
    <location>
        <begin position="362"/>
        <end position="385"/>
    </location>
</feature>
<feature type="transmembrane region" description="Helical" evidence="1">
    <location>
        <begin position="132"/>
        <end position="153"/>
    </location>
</feature>
<feature type="transmembrane region" description="Helical" evidence="1">
    <location>
        <begin position="99"/>
        <end position="120"/>
    </location>
</feature>
<keyword evidence="1" id="KW-1133">Transmembrane helix</keyword>
<name>A0A9D2KQZ2_9FIRM</name>
<evidence type="ECO:0000256" key="1">
    <source>
        <dbReference type="SAM" id="Phobius"/>
    </source>
</evidence>
<evidence type="ECO:0000313" key="3">
    <source>
        <dbReference type="EMBL" id="HJA72551.1"/>
    </source>
</evidence>
<protein>
    <submittedName>
        <fullName evidence="3">Stage III sporulation protein AE</fullName>
    </submittedName>
</protein>
<feature type="transmembrane region" description="Helical" evidence="1">
    <location>
        <begin position="305"/>
        <end position="329"/>
    </location>
</feature>
<comment type="caution">
    <text evidence="3">The sequence shown here is derived from an EMBL/GenBank/DDBJ whole genome shotgun (WGS) entry which is preliminary data.</text>
</comment>
<accession>A0A9D2KQZ2</accession>
<feature type="transmembrane region" description="Helical" evidence="1">
    <location>
        <begin position="199"/>
        <end position="221"/>
    </location>
</feature>
<dbReference type="Pfam" id="PF09546">
    <property type="entry name" value="Spore_III_AE"/>
    <property type="match status" value="1"/>
</dbReference>
<sequence>MTVWKTAASLALSLFLLFCFPFSSLAEEKETAAESQLSDYDFSDIEKFLSGQEGWEDWPLSFSELMRLLINGEGKEAADMAVSALGHVLFSEIKNNGTLLLQIFALGLTGAVFANISGIFTTNQVSETGFFVTYLLIFSCLGISFFASVTLAGETMEKILEFLRLLMPSYFLAVAFCGGSASSLVLYETMFFTVSVVEWLFARLLLPLIKIYLLFSLAGHIAKEDMLSRLTSLIAAIVNWGMKTVVGVVLGLNLLQGMLMPYVDAVKNSTMEKAIEAIPGIGKGAGIAAQLMLGSGILIKNTMGAAAAVILLALAAVPVIKLAVLAFMYQCAAAALEPVCDRRITDCVGAAAEGHKLLVKMLAYSAALFIIVIAMACSATNAVYFSR</sequence>
<dbReference type="InterPro" id="IPR014194">
    <property type="entry name" value="Spore_III_AE"/>
</dbReference>
<feature type="signal peptide" evidence="2">
    <location>
        <begin position="1"/>
        <end position="26"/>
    </location>
</feature>